<sequence length="194" mass="21640">MSSTVAVRPTEVRPAGDRLTAVRPTGVERVLADDQLIVSKTDLKGRLTYTNDVFLTISAIDEPDAIGRPHNLIRHPDMPRGIFRLLWDTLRSGEELFAYVQNLALDGAHYWVFAHVTPSRDAQGRTVGYHSTRRAVSASARAQVERLYADMRRVEAQHSGRGADEASLTWLREQLAAQGQTYSEWLWSVAGGAR</sequence>
<reference evidence="2 3" key="1">
    <citation type="journal article" date="2009" name="Stand. Genomic Sci.">
        <title>Complete genome sequence of Sanguibacter keddieii type strain (ST-74).</title>
        <authorList>
            <person name="Ivanova N."/>
            <person name="Sikorski J."/>
            <person name="Sims D."/>
            <person name="Brettin T."/>
            <person name="Detter J.C."/>
            <person name="Han C."/>
            <person name="Lapidus A."/>
            <person name="Copeland A."/>
            <person name="Glavina Del Rio T."/>
            <person name="Nolan M."/>
            <person name="Chen F."/>
            <person name="Lucas S."/>
            <person name="Tice H."/>
            <person name="Cheng J.F."/>
            <person name="Bruce D."/>
            <person name="Goodwin L."/>
            <person name="Pitluck S."/>
            <person name="Pati A."/>
            <person name="Mavromatis K."/>
            <person name="Chen A."/>
            <person name="Palaniappan K."/>
            <person name="D'haeseleer P."/>
            <person name="Chain P."/>
            <person name="Bristow J."/>
            <person name="Eisen J.A."/>
            <person name="Markowitz V."/>
            <person name="Hugenholtz P."/>
            <person name="Goker M."/>
            <person name="Pukall R."/>
            <person name="Klenk H.P."/>
            <person name="Kyrpides N.C."/>
        </authorList>
    </citation>
    <scope>NUCLEOTIDE SEQUENCE [LARGE SCALE GENOMIC DNA]</scope>
    <source>
        <strain evidence="3">ATCC 51767 / DSM 10542 / NCFB 3025 / ST-74</strain>
    </source>
</reference>
<evidence type="ECO:0000259" key="1">
    <source>
        <dbReference type="Pfam" id="PF08447"/>
    </source>
</evidence>
<dbReference type="STRING" id="446469.Sked_05500"/>
<organism evidence="2 3">
    <name type="scientific">Sanguibacter keddieii (strain ATCC 51767 / DSM 10542 / NCFB 3025 / ST-74)</name>
    <dbReference type="NCBI Taxonomy" id="446469"/>
    <lineage>
        <taxon>Bacteria</taxon>
        <taxon>Bacillati</taxon>
        <taxon>Actinomycetota</taxon>
        <taxon>Actinomycetes</taxon>
        <taxon>Micrococcales</taxon>
        <taxon>Sanguibacteraceae</taxon>
        <taxon>Sanguibacter</taxon>
    </lineage>
</organism>
<dbReference type="OrthoDB" id="266313at2"/>
<dbReference type="Pfam" id="PF08447">
    <property type="entry name" value="PAS_3"/>
    <property type="match status" value="1"/>
</dbReference>
<keyword evidence="3" id="KW-1185">Reference proteome</keyword>
<dbReference type="eggNOG" id="COG3829">
    <property type="taxonomic scope" value="Bacteria"/>
</dbReference>
<dbReference type="NCBIfam" id="TIGR00229">
    <property type="entry name" value="sensory_box"/>
    <property type="match status" value="1"/>
</dbReference>
<dbReference type="HOGENOM" id="CLU_097884_0_1_11"/>
<feature type="domain" description="PAS fold-3" evidence="1">
    <location>
        <begin position="49"/>
        <end position="132"/>
    </location>
</feature>
<dbReference type="KEGG" id="ske:Sked_05500"/>
<evidence type="ECO:0000313" key="3">
    <source>
        <dbReference type="Proteomes" id="UP000000322"/>
    </source>
</evidence>
<gene>
    <name evidence="2" type="ordered locus">Sked_05500</name>
</gene>
<dbReference type="InterPro" id="IPR013655">
    <property type="entry name" value="PAS_fold_3"/>
</dbReference>
<dbReference type="RefSeq" id="WP_012865579.1">
    <property type="nucleotide sequence ID" value="NC_013521.1"/>
</dbReference>
<dbReference type="Gene3D" id="3.30.450.20">
    <property type="entry name" value="PAS domain"/>
    <property type="match status" value="1"/>
</dbReference>
<proteinExistence type="predicted"/>
<dbReference type="SUPFAM" id="SSF55785">
    <property type="entry name" value="PYP-like sensor domain (PAS domain)"/>
    <property type="match status" value="1"/>
</dbReference>
<name>D1BAF9_SANKS</name>
<dbReference type="InterPro" id="IPR000014">
    <property type="entry name" value="PAS"/>
</dbReference>
<dbReference type="AlphaFoldDB" id="D1BAF9"/>
<dbReference type="CDD" id="cd00130">
    <property type="entry name" value="PAS"/>
    <property type="match status" value="1"/>
</dbReference>
<protein>
    <submittedName>
        <fullName evidence="2">PAS domain S-box</fullName>
    </submittedName>
</protein>
<dbReference type="Proteomes" id="UP000000322">
    <property type="component" value="Chromosome"/>
</dbReference>
<dbReference type="EMBL" id="CP001819">
    <property type="protein sequence ID" value="ACZ20510.1"/>
    <property type="molecule type" value="Genomic_DNA"/>
</dbReference>
<evidence type="ECO:0000313" key="2">
    <source>
        <dbReference type="EMBL" id="ACZ20510.1"/>
    </source>
</evidence>
<accession>D1BAF9</accession>
<dbReference type="InterPro" id="IPR035965">
    <property type="entry name" value="PAS-like_dom_sf"/>
</dbReference>